<name>A0A177A198_9PEZI</name>
<dbReference type="Proteomes" id="UP000077154">
    <property type="component" value="Unassembled WGS sequence"/>
</dbReference>
<gene>
    <name evidence="1" type="ORF">VC83_08221</name>
</gene>
<proteinExistence type="predicted"/>
<reference evidence="1" key="1">
    <citation type="submission" date="2016-03" db="EMBL/GenBank/DDBJ databases">
        <title>Updated assembly of Pseudogymnoascus destructans, the fungus causing white-nose syndrome of bats.</title>
        <authorList>
            <person name="Palmer J.M."/>
            <person name="Drees K.P."/>
            <person name="Foster J.T."/>
            <person name="Lindner D.L."/>
        </authorList>
    </citation>
    <scope>NUCLEOTIDE SEQUENCE [LARGE SCALE GENOMIC DNA]</scope>
    <source>
        <strain evidence="1">20631-21</strain>
    </source>
</reference>
<dbReference type="GeneID" id="36291263"/>
<organism evidence="1">
    <name type="scientific">Pseudogymnoascus destructans</name>
    <dbReference type="NCBI Taxonomy" id="655981"/>
    <lineage>
        <taxon>Eukaryota</taxon>
        <taxon>Fungi</taxon>
        <taxon>Dikarya</taxon>
        <taxon>Ascomycota</taxon>
        <taxon>Pezizomycotina</taxon>
        <taxon>Leotiomycetes</taxon>
        <taxon>Thelebolales</taxon>
        <taxon>Thelebolaceae</taxon>
        <taxon>Pseudogymnoascus</taxon>
    </lineage>
</organism>
<dbReference type="EMBL" id="KV441410">
    <property type="protein sequence ID" value="OAF55360.1"/>
    <property type="molecule type" value="Genomic_DNA"/>
</dbReference>
<dbReference type="AlphaFoldDB" id="A0A177A198"/>
<sequence>MYLISIEAMGSFIVEALTAHYSFGSERVWVFADSVYPRRGFRLRGRFPKLLRQSSRELSQRRPSLETQSLDNYQQESMAGYSPRQCRVYEVVIYFGVQSAG</sequence>
<accession>A0A177A198</accession>
<evidence type="ECO:0000313" key="1">
    <source>
        <dbReference type="EMBL" id="OAF55360.1"/>
    </source>
</evidence>
<dbReference type="RefSeq" id="XP_024320660.1">
    <property type="nucleotide sequence ID" value="XM_024471777.1"/>
</dbReference>
<protein>
    <submittedName>
        <fullName evidence="1">Uncharacterized protein</fullName>
    </submittedName>
</protein>